<keyword evidence="2" id="KW-1185">Reference proteome</keyword>
<accession>A0A7U2FGZ4</accession>
<gene>
    <name evidence="1" type="ORF">JI435_418390</name>
</gene>
<organism evidence="1 2">
    <name type="scientific">Phaeosphaeria nodorum (strain SN15 / ATCC MYA-4574 / FGSC 10173)</name>
    <name type="common">Glume blotch fungus</name>
    <name type="synonym">Parastagonospora nodorum</name>
    <dbReference type="NCBI Taxonomy" id="321614"/>
    <lineage>
        <taxon>Eukaryota</taxon>
        <taxon>Fungi</taxon>
        <taxon>Dikarya</taxon>
        <taxon>Ascomycota</taxon>
        <taxon>Pezizomycotina</taxon>
        <taxon>Dothideomycetes</taxon>
        <taxon>Pleosporomycetidae</taxon>
        <taxon>Pleosporales</taxon>
        <taxon>Pleosporineae</taxon>
        <taxon>Phaeosphaeriaceae</taxon>
        <taxon>Parastagonospora</taxon>
    </lineage>
</organism>
<reference evidence="2" key="1">
    <citation type="journal article" date="2021" name="BMC Genomics">
        <title>Chromosome-level genome assembly and manually-curated proteome of model necrotroph Parastagonospora nodorum Sn15 reveals a genome-wide trove of candidate effector homologs, and redundancy of virulence-related functions within an accessory chromosome.</title>
        <authorList>
            <person name="Bertazzoni S."/>
            <person name="Jones D.A.B."/>
            <person name="Phan H.T."/>
            <person name="Tan K.-C."/>
            <person name="Hane J.K."/>
        </authorList>
    </citation>
    <scope>NUCLEOTIDE SEQUENCE [LARGE SCALE GENOMIC DNA]</scope>
    <source>
        <strain evidence="2">SN15 / ATCC MYA-4574 / FGSC 10173)</strain>
    </source>
</reference>
<protein>
    <submittedName>
        <fullName evidence="1">Uncharacterized protein</fullName>
    </submittedName>
</protein>
<dbReference type="VEuPathDB" id="FungiDB:JI435_418390"/>
<proteinExistence type="predicted"/>
<dbReference type="EMBL" id="CP069036">
    <property type="protein sequence ID" value="QRD02666.1"/>
    <property type="molecule type" value="Genomic_DNA"/>
</dbReference>
<evidence type="ECO:0000313" key="2">
    <source>
        <dbReference type="Proteomes" id="UP000663193"/>
    </source>
</evidence>
<name>A0A7U2FGZ4_PHANO</name>
<dbReference type="AlphaFoldDB" id="A0A7U2FGZ4"/>
<sequence>MEDLLPRDAKWRRLILPTINTPGVYWSRCSSHTLQERHWTQQIPVRRVPSGLDGCREMLLTKADCATKAKSAEIEVR</sequence>
<dbReference type="Proteomes" id="UP000663193">
    <property type="component" value="Chromosome 14"/>
</dbReference>
<evidence type="ECO:0000313" key="1">
    <source>
        <dbReference type="EMBL" id="QRD02666.1"/>
    </source>
</evidence>